<evidence type="ECO:0008006" key="4">
    <source>
        <dbReference type="Google" id="ProtNLM"/>
    </source>
</evidence>
<dbReference type="VEuPathDB" id="VectorBase:LLONM1_011038"/>
<evidence type="ECO:0000313" key="3">
    <source>
        <dbReference type="Proteomes" id="UP000092461"/>
    </source>
</evidence>
<dbReference type="EnsemblMetazoa" id="LLOJ003737-RA">
    <property type="protein sequence ID" value="LLOJ003737-PA"/>
    <property type="gene ID" value="LLOJ003737"/>
</dbReference>
<dbReference type="VEuPathDB" id="VectorBase:LLOJ003737"/>
<name>A0A1B0CH25_LUTLO</name>
<organism evidence="2 3">
    <name type="scientific">Lutzomyia longipalpis</name>
    <name type="common">Sand fly</name>
    <dbReference type="NCBI Taxonomy" id="7200"/>
    <lineage>
        <taxon>Eukaryota</taxon>
        <taxon>Metazoa</taxon>
        <taxon>Ecdysozoa</taxon>
        <taxon>Arthropoda</taxon>
        <taxon>Hexapoda</taxon>
        <taxon>Insecta</taxon>
        <taxon>Pterygota</taxon>
        <taxon>Neoptera</taxon>
        <taxon>Endopterygota</taxon>
        <taxon>Diptera</taxon>
        <taxon>Nematocera</taxon>
        <taxon>Psychodoidea</taxon>
        <taxon>Psychodidae</taxon>
        <taxon>Lutzomyia</taxon>
        <taxon>Lutzomyia</taxon>
    </lineage>
</organism>
<proteinExistence type="predicted"/>
<sequence>MLKLSIIFVILAAVLSLSIASPIDVQVGVNVQVPEISKVLPNDGNDNKNEIVLFLKELRDLIDKLIETFSAPGDVDVDAVVVDLYRETPGLLERIDRGFFGGIFPQFGFLNNRGKWPN</sequence>
<feature type="signal peptide" evidence="1">
    <location>
        <begin position="1"/>
        <end position="20"/>
    </location>
</feature>
<evidence type="ECO:0000256" key="1">
    <source>
        <dbReference type="SAM" id="SignalP"/>
    </source>
</evidence>
<accession>A0A1B0CH25</accession>
<keyword evidence="1" id="KW-0732">Signal</keyword>
<protein>
    <recommendedName>
        <fullName evidence="4">Secreted protein</fullName>
    </recommendedName>
</protein>
<dbReference type="EMBL" id="AJWK01011875">
    <property type="status" value="NOT_ANNOTATED_CDS"/>
    <property type="molecule type" value="Genomic_DNA"/>
</dbReference>
<evidence type="ECO:0000313" key="2">
    <source>
        <dbReference type="EnsemblMetazoa" id="LLOJ003737-PA"/>
    </source>
</evidence>
<feature type="chain" id="PRO_5008405840" description="Secreted protein" evidence="1">
    <location>
        <begin position="21"/>
        <end position="118"/>
    </location>
</feature>
<reference evidence="2" key="1">
    <citation type="submission" date="2020-05" db="UniProtKB">
        <authorList>
            <consortium name="EnsemblMetazoa"/>
        </authorList>
    </citation>
    <scope>IDENTIFICATION</scope>
    <source>
        <strain evidence="2">Jacobina</strain>
    </source>
</reference>
<dbReference type="AlphaFoldDB" id="A0A1B0CH25"/>
<keyword evidence="3" id="KW-1185">Reference proteome</keyword>
<dbReference type="Proteomes" id="UP000092461">
    <property type="component" value="Unassembled WGS sequence"/>
</dbReference>